<name>A0A1X6XLH2_9MICO</name>
<dbReference type="InterPro" id="IPR050319">
    <property type="entry name" value="ABC_transp_ATP-bind"/>
</dbReference>
<protein>
    <submittedName>
        <fullName evidence="5">ABC transporter ATP-binding protein</fullName>
    </submittedName>
</protein>
<evidence type="ECO:0000256" key="1">
    <source>
        <dbReference type="ARBA" id="ARBA00005417"/>
    </source>
</evidence>
<dbReference type="PANTHER" id="PTHR43776:SF7">
    <property type="entry name" value="D,D-DIPEPTIDE TRANSPORT ATP-BINDING PROTEIN DDPF-RELATED"/>
    <property type="match status" value="1"/>
</dbReference>
<dbReference type="SUPFAM" id="SSF52540">
    <property type="entry name" value="P-loop containing nucleoside triphosphate hydrolases"/>
    <property type="match status" value="1"/>
</dbReference>
<dbReference type="PANTHER" id="PTHR43776">
    <property type="entry name" value="TRANSPORT ATP-BINDING PROTEIN"/>
    <property type="match status" value="1"/>
</dbReference>
<keyword evidence="6" id="KW-1185">Reference proteome</keyword>
<organism evidence="5 6">
    <name type="scientific">Brevibacterium yomogidense</name>
    <dbReference type="NCBI Taxonomy" id="946573"/>
    <lineage>
        <taxon>Bacteria</taxon>
        <taxon>Bacillati</taxon>
        <taxon>Actinomycetota</taxon>
        <taxon>Actinomycetes</taxon>
        <taxon>Micrococcales</taxon>
        <taxon>Brevibacteriaceae</taxon>
        <taxon>Brevibacterium</taxon>
    </lineage>
</organism>
<proteinExistence type="inferred from homology"/>
<dbReference type="EMBL" id="FWFF01000019">
    <property type="protein sequence ID" value="SLM99983.1"/>
    <property type="molecule type" value="Genomic_DNA"/>
</dbReference>
<dbReference type="Proteomes" id="UP000196581">
    <property type="component" value="Unassembled WGS sequence"/>
</dbReference>
<evidence type="ECO:0000313" key="5">
    <source>
        <dbReference type="EMBL" id="SLM99983.1"/>
    </source>
</evidence>
<gene>
    <name evidence="5" type="ORF">FM105_12005</name>
</gene>
<reference evidence="6" key="1">
    <citation type="submission" date="2017-02" db="EMBL/GenBank/DDBJ databases">
        <authorList>
            <person name="Dridi B."/>
        </authorList>
    </citation>
    <scope>NUCLEOTIDE SEQUENCE [LARGE SCALE GENOMIC DNA]</scope>
    <source>
        <strain evidence="6">B Co 03.10</strain>
    </source>
</reference>
<evidence type="ECO:0000256" key="2">
    <source>
        <dbReference type="ARBA" id="ARBA00022448"/>
    </source>
</evidence>
<keyword evidence="2" id="KW-0813">Transport</keyword>
<evidence type="ECO:0000256" key="4">
    <source>
        <dbReference type="ARBA" id="ARBA00022840"/>
    </source>
</evidence>
<sequence length="78" mass="8737">MQVLKLLAELQREYSFSMLFISHDLSVVRTVCDDVMVMQRGSIVERGASHDVLTRPSHPYSQQLLDSIPGSPGFSLTD</sequence>
<dbReference type="InterPro" id="IPR027417">
    <property type="entry name" value="P-loop_NTPase"/>
</dbReference>
<dbReference type="GO" id="GO:0005524">
    <property type="term" value="F:ATP binding"/>
    <property type="evidence" value="ECO:0007669"/>
    <property type="project" value="UniProtKB-KW"/>
</dbReference>
<evidence type="ECO:0000256" key="3">
    <source>
        <dbReference type="ARBA" id="ARBA00022741"/>
    </source>
</evidence>
<accession>A0A1X6XLH2</accession>
<keyword evidence="4 5" id="KW-0067">ATP-binding</keyword>
<comment type="similarity">
    <text evidence="1">Belongs to the ABC transporter superfamily.</text>
</comment>
<dbReference type="Gene3D" id="3.40.50.300">
    <property type="entry name" value="P-loop containing nucleotide triphosphate hydrolases"/>
    <property type="match status" value="1"/>
</dbReference>
<dbReference type="AlphaFoldDB" id="A0A1X6XLH2"/>
<keyword evidence="3" id="KW-0547">Nucleotide-binding</keyword>
<evidence type="ECO:0000313" key="6">
    <source>
        <dbReference type="Proteomes" id="UP000196581"/>
    </source>
</evidence>